<dbReference type="KEGG" id="nah:F5544_22180"/>
<keyword evidence="3" id="KW-0804">Transcription</keyword>
<keyword evidence="6" id="KW-1185">Reference proteome</keyword>
<evidence type="ECO:0000313" key="5">
    <source>
        <dbReference type="EMBL" id="QIS12298.1"/>
    </source>
</evidence>
<dbReference type="AlphaFoldDB" id="A0A6G9YGH4"/>
<accession>A0A6G9YGH4</accession>
<dbReference type="RefSeq" id="WP_167475000.1">
    <property type="nucleotide sequence ID" value="NZ_CP046172.1"/>
</dbReference>
<dbReference type="PANTHER" id="PTHR43132:SF6">
    <property type="entry name" value="HTH-TYPE TRANSCRIPTIONAL REPRESSOR CZRA"/>
    <property type="match status" value="1"/>
</dbReference>
<dbReference type="SMART" id="SM00418">
    <property type="entry name" value="HTH_ARSR"/>
    <property type="match status" value="1"/>
</dbReference>
<sequence>MTLLKLTADALTRCRFALSPLAETIGALIALQRRRIDPGQEIWHTRFRVDYDDWLTRDPIAAGLLPLLAATKLFPDLVAQPPAAGAHTHIDNELAAVATSSDTQVRATVTASIGQSWQPQQTAWLTLDGLAPRIADTLRYGWNHFVAPDWPRRRAILERDITYRTALVGDHGWQHAIDSLRSRQVWSAADTAIRFSDRPIPDREITDEGLIFVPRTTGGGWWTCEQPPRYALVYPARGAATHPETAESDALAKLLGPGRARVVRELAQPATSSQLAAVLDLSLGTVGAHLSVLRDAGIVAGTRTGKNVVYRLTDRGRRLVTTLSSAW</sequence>
<evidence type="ECO:0000313" key="6">
    <source>
        <dbReference type="Proteomes" id="UP000503540"/>
    </source>
</evidence>
<proteinExistence type="predicted"/>
<dbReference type="InterPro" id="IPR001845">
    <property type="entry name" value="HTH_ArsR_DNA-bd_dom"/>
</dbReference>
<dbReference type="Pfam" id="PF12840">
    <property type="entry name" value="HTH_20"/>
    <property type="match status" value="1"/>
</dbReference>
<dbReference type="InterPro" id="IPR011991">
    <property type="entry name" value="ArsR-like_HTH"/>
</dbReference>
<evidence type="ECO:0000259" key="4">
    <source>
        <dbReference type="PROSITE" id="PS50987"/>
    </source>
</evidence>
<dbReference type="CDD" id="cd00090">
    <property type="entry name" value="HTH_ARSR"/>
    <property type="match status" value="1"/>
</dbReference>
<dbReference type="PROSITE" id="PS50987">
    <property type="entry name" value="HTH_ARSR_2"/>
    <property type="match status" value="1"/>
</dbReference>
<name>A0A6G9YGH4_9NOCA</name>
<dbReference type="SUPFAM" id="SSF46785">
    <property type="entry name" value="Winged helix' DNA-binding domain"/>
    <property type="match status" value="1"/>
</dbReference>
<dbReference type="InterPro" id="IPR036388">
    <property type="entry name" value="WH-like_DNA-bd_sf"/>
</dbReference>
<keyword evidence="2" id="KW-0238">DNA-binding</keyword>
<dbReference type="InterPro" id="IPR051011">
    <property type="entry name" value="Metal_resp_trans_reg"/>
</dbReference>
<gene>
    <name evidence="5" type="ORF">F5544_22180</name>
</gene>
<organism evidence="5 6">
    <name type="scientific">Nocardia arthritidis</name>
    <dbReference type="NCBI Taxonomy" id="228602"/>
    <lineage>
        <taxon>Bacteria</taxon>
        <taxon>Bacillati</taxon>
        <taxon>Actinomycetota</taxon>
        <taxon>Actinomycetes</taxon>
        <taxon>Mycobacteriales</taxon>
        <taxon>Nocardiaceae</taxon>
        <taxon>Nocardia</taxon>
    </lineage>
</organism>
<keyword evidence="1" id="KW-0805">Transcription regulation</keyword>
<dbReference type="PANTHER" id="PTHR43132">
    <property type="entry name" value="ARSENICAL RESISTANCE OPERON REPRESSOR ARSR-RELATED"/>
    <property type="match status" value="1"/>
</dbReference>
<protein>
    <submittedName>
        <fullName evidence="5">Helix-turn-helix domain-containing protein</fullName>
    </submittedName>
</protein>
<dbReference type="GO" id="GO:0003677">
    <property type="term" value="F:DNA binding"/>
    <property type="evidence" value="ECO:0007669"/>
    <property type="project" value="UniProtKB-KW"/>
</dbReference>
<reference evidence="5 6" key="1">
    <citation type="journal article" date="2019" name="ACS Chem. Biol.">
        <title>Identification and Mobilization of a Cryptic Antibiotic Biosynthesis Gene Locus from a Human-Pathogenic Nocardia Isolate.</title>
        <authorList>
            <person name="Herisse M."/>
            <person name="Ishida K."/>
            <person name="Porter J.L."/>
            <person name="Howden B."/>
            <person name="Hertweck C."/>
            <person name="Stinear T.P."/>
            <person name="Pidot S.J."/>
        </authorList>
    </citation>
    <scope>NUCLEOTIDE SEQUENCE [LARGE SCALE GENOMIC DNA]</scope>
    <source>
        <strain evidence="5 6">AUSMDU00012717</strain>
    </source>
</reference>
<dbReference type="EMBL" id="CP046172">
    <property type="protein sequence ID" value="QIS12298.1"/>
    <property type="molecule type" value="Genomic_DNA"/>
</dbReference>
<evidence type="ECO:0000256" key="3">
    <source>
        <dbReference type="ARBA" id="ARBA00023163"/>
    </source>
</evidence>
<dbReference type="GO" id="GO:0003700">
    <property type="term" value="F:DNA-binding transcription factor activity"/>
    <property type="evidence" value="ECO:0007669"/>
    <property type="project" value="InterPro"/>
</dbReference>
<dbReference type="Gene3D" id="1.10.10.10">
    <property type="entry name" value="Winged helix-like DNA-binding domain superfamily/Winged helix DNA-binding domain"/>
    <property type="match status" value="1"/>
</dbReference>
<feature type="domain" description="HTH arsR-type" evidence="4">
    <location>
        <begin position="239"/>
        <end position="327"/>
    </location>
</feature>
<dbReference type="InterPro" id="IPR036390">
    <property type="entry name" value="WH_DNA-bd_sf"/>
</dbReference>
<evidence type="ECO:0000256" key="1">
    <source>
        <dbReference type="ARBA" id="ARBA00023015"/>
    </source>
</evidence>
<dbReference type="Proteomes" id="UP000503540">
    <property type="component" value="Chromosome"/>
</dbReference>
<evidence type="ECO:0000256" key="2">
    <source>
        <dbReference type="ARBA" id="ARBA00023125"/>
    </source>
</evidence>